<protein>
    <submittedName>
        <fullName evidence="3">Uncharacterized protein</fullName>
    </submittedName>
</protein>
<gene>
    <name evidence="3" type="ORF">NWE73_09400</name>
</gene>
<organism evidence="3 4">
    <name type="scientific">Bdellovibrio svalbardensis</name>
    <dbReference type="NCBI Taxonomy" id="2972972"/>
    <lineage>
        <taxon>Bacteria</taxon>
        <taxon>Pseudomonadati</taxon>
        <taxon>Bdellovibrionota</taxon>
        <taxon>Bdellovibrionia</taxon>
        <taxon>Bdellovibrionales</taxon>
        <taxon>Pseudobdellovibrionaceae</taxon>
        <taxon>Bdellovibrio</taxon>
    </lineage>
</organism>
<dbReference type="Proteomes" id="UP001152321">
    <property type="component" value="Unassembled WGS sequence"/>
</dbReference>
<feature type="coiled-coil region" evidence="1">
    <location>
        <begin position="267"/>
        <end position="294"/>
    </location>
</feature>
<evidence type="ECO:0000313" key="3">
    <source>
        <dbReference type="EMBL" id="MDG0816578.1"/>
    </source>
</evidence>
<keyword evidence="4" id="KW-1185">Reference proteome</keyword>
<proteinExistence type="predicted"/>
<reference evidence="3" key="1">
    <citation type="submission" date="2022-08" db="EMBL/GenBank/DDBJ databases">
        <title>Novel Bdellovibrio Species Isolated from Svalbard: Designation Bdellovibrio svalbardensis.</title>
        <authorList>
            <person name="Mitchell R.J."/>
            <person name="Choi S.Y."/>
        </authorList>
    </citation>
    <scope>NUCLEOTIDE SEQUENCE</scope>
    <source>
        <strain evidence="3">PAP01</strain>
    </source>
</reference>
<dbReference type="RefSeq" id="WP_277578056.1">
    <property type="nucleotide sequence ID" value="NZ_JANRMI010000002.1"/>
</dbReference>
<comment type="caution">
    <text evidence="3">The sequence shown here is derived from an EMBL/GenBank/DDBJ whole genome shotgun (WGS) entry which is preliminary data.</text>
</comment>
<keyword evidence="1" id="KW-0175">Coiled coil</keyword>
<name>A0ABT6DIA6_9BACT</name>
<sequence>MRSRNVVKRTIPCLAVVLAVTMQGNMAHAGILDAAKAMVSAILKKSAAPTQQTTSTSKSNAQAATHTAQTATANAAAAVQVDAGVVESVEETTWKSLMKIQDTINNYYVNANSATDDIGKLRGAAQVKIVKVTNVNNEHHSRIIPQYTDKDLVLTVQVDDTALKNPELLVKDISVLMTLTHLAQVSMNSIPGDYAKSSALGKLFDSPHSWTEGYFNATEGSLVSQARMKNIEMAIMQSNVPQQALQTLRNGSPTALPNGEGQISADIVNIEKQVTELNQKAEKFARQQQKALDKWRSETGSLDKLEAMELKLNDLMLKNDRKGVRDMLEAYLPWQIMEPTEYKAWKTWLEAIEHPDLSKTTVAFRGLDYKTDKIQRMETIKGGEEKFAFMSTVLTKNQGSYTRRLRSLTTNREKNGDEGQKVFGDKAMAIKITDQMTAHARDPKASSFLSFTYNPFVAMRFLGSDVTKTIKGEQVTVPNGGLLAVRVDSRRMVPNVVSMYANEIELLAPLIIFPDEVVAYHEGDFNNFKEGKDGSTRVKEFIAQISAKTGTDFSGWGVFESSAPFKERFKKDGLTFFRELSQQSVNAPFCSKIF</sequence>
<accession>A0ABT6DIA6</accession>
<evidence type="ECO:0000256" key="2">
    <source>
        <dbReference type="SAM" id="SignalP"/>
    </source>
</evidence>
<dbReference type="EMBL" id="JANRMI010000002">
    <property type="protein sequence ID" value="MDG0816578.1"/>
    <property type="molecule type" value="Genomic_DNA"/>
</dbReference>
<feature type="signal peptide" evidence="2">
    <location>
        <begin position="1"/>
        <end position="29"/>
    </location>
</feature>
<evidence type="ECO:0000256" key="1">
    <source>
        <dbReference type="SAM" id="Coils"/>
    </source>
</evidence>
<keyword evidence="2" id="KW-0732">Signal</keyword>
<evidence type="ECO:0000313" key="4">
    <source>
        <dbReference type="Proteomes" id="UP001152321"/>
    </source>
</evidence>
<feature type="chain" id="PRO_5046704879" evidence="2">
    <location>
        <begin position="30"/>
        <end position="594"/>
    </location>
</feature>